<evidence type="ECO:0000256" key="1">
    <source>
        <dbReference type="SAM" id="SignalP"/>
    </source>
</evidence>
<comment type="caution">
    <text evidence="2">The sequence shown here is derived from an EMBL/GenBank/DDBJ whole genome shotgun (WGS) entry which is preliminary data.</text>
</comment>
<feature type="chain" id="PRO_5012589368" evidence="1">
    <location>
        <begin position="23"/>
        <end position="347"/>
    </location>
</feature>
<gene>
    <name evidence="2" type="ORF">BON30_36425</name>
</gene>
<evidence type="ECO:0000313" key="3">
    <source>
        <dbReference type="Proteomes" id="UP000182229"/>
    </source>
</evidence>
<organism evidence="2 3">
    <name type="scientific">Cystobacter ferrugineus</name>
    <dbReference type="NCBI Taxonomy" id="83449"/>
    <lineage>
        <taxon>Bacteria</taxon>
        <taxon>Pseudomonadati</taxon>
        <taxon>Myxococcota</taxon>
        <taxon>Myxococcia</taxon>
        <taxon>Myxococcales</taxon>
        <taxon>Cystobacterineae</taxon>
        <taxon>Archangiaceae</taxon>
        <taxon>Cystobacter</taxon>
    </lineage>
</organism>
<dbReference type="AlphaFoldDB" id="A0A1L9AZX6"/>
<feature type="signal peptide" evidence="1">
    <location>
        <begin position="1"/>
        <end position="22"/>
    </location>
</feature>
<protein>
    <submittedName>
        <fullName evidence="2">Uncharacterized protein</fullName>
    </submittedName>
</protein>
<reference evidence="3" key="1">
    <citation type="submission" date="2016-11" db="EMBL/GenBank/DDBJ databases">
        <authorList>
            <person name="Shukria A."/>
            <person name="Stevens D.C."/>
        </authorList>
    </citation>
    <scope>NUCLEOTIDE SEQUENCE [LARGE SCALE GENOMIC DNA]</scope>
    <source>
        <strain evidence="3">Cbfe23</strain>
    </source>
</reference>
<keyword evidence="1" id="KW-0732">Signal</keyword>
<reference evidence="2 3" key="2">
    <citation type="submission" date="2016-12" db="EMBL/GenBank/DDBJ databases">
        <title>Draft Genome Sequence of Cystobacter ferrugineus Strain Cbfe23.</title>
        <authorList>
            <person name="Akbar S."/>
            <person name="Dowd S.E."/>
            <person name="Stevens D.C."/>
        </authorList>
    </citation>
    <scope>NUCLEOTIDE SEQUENCE [LARGE SCALE GENOMIC DNA]</scope>
    <source>
        <strain evidence="2 3">Cbfe23</strain>
    </source>
</reference>
<dbReference type="Proteomes" id="UP000182229">
    <property type="component" value="Unassembled WGS sequence"/>
</dbReference>
<proteinExistence type="predicted"/>
<evidence type="ECO:0000313" key="2">
    <source>
        <dbReference type="EMBL" id="OJH35565.1"/>
    </source>
</evidence>
<keyword evidence="3" id="KW-1185">Reference proteome</keyword>
<name>A0A1L9AZX6_9BACT</name>
<sequence>MEDVFMHFRVCFALLFWVSACASAPPSPSLSRSSTFAPVPASHPRIQLVSARTDVEQPPIGKADLEQARALLFQARNDLEPRQWEALASKLTAAERAFERFSQATKASGQTAQVVRGVEGLSQVGRAKTWVEVLPRVGPLLVFLVLLYPSSTAGPEIDRRPEWVDAQWEYEARLREVAEESRRLMEELVPQDAEEVVPDFDSDPVAAVKAPTSWRTETNPATGKPYTSVEEYDRIPRHANQTCRNSRLDELEAEKTLLRKAVPPFNPKAPRSTNKKKLGEVPCSRIRLRLEAMKKVLEKRWEIQKECFGGQPDPGHSTTMTELEQGIASIKKLEATNCAPGHPMADK</sequence>
<accession>A0A1L9AZX6</accession>
<dbReference type="EMBL" id="MPIN01000013">
    <property type="protein sequence ID" value="OJH35565.1"/>
    <property type="molecule type" value="Genomic_DNA"/>
</dbReference>